<evidence type="ECO:0000313" key="3">
    <source>
        <dbReference type="Proteomes" id="UP001152747"/>
    </source>
</evidence>
<accession>A0A9P1N123</accession>
<reference evidence="2" key="1">
    <citation type="submission" date="2022-11" db="EMBL/GenBank/DDBJ databases">
        <authorList>
            <person name="Kikuchi T."/>
        </authorList>
    </citation>
    <scope>NUCLEOTIDE SEQUENCE</scope>
    <source>
        <strain evidence="2">PS1010</strain>
    </source>
</reference>
<dbReference type="Proteomes" id="UP001152747">
    <property type="component" value="Unassembled WGS sequence"/>
</dbReference>
<evidence type="ECO:0000313" key="2">
    <source>
        <dbReference type="EMBL" id="CAI5446018.1"/>
    </source>
</evidence>
<feature type="region of interest" description="Disordered" evidence="1">
    <location>
        <begin position="312"/>
        <end position="349"/>
    </location>
</feature>
<name>A0A9P1N123_9PELO</name>
<keyword evidence="3" id="KW-1185">Reference proteome</keyword>
<dbReference type="OrthoDB" id="5832816at2759"/>
<feature type="compositionally biased region" description="Polar residues" evidence="1">
    <location>
        <begin position="312"/>
        <end position="321"/>
    </location>
</feature>
<dbReference type="EMBL" id="CANHGI010000003">
    <property type="protein sequence ID" value="CAI5446018.1"/>
    <property type="molecule type" value="Genomic_DNA"/>
</dbReference>
<feature type="compositionally biased region" description="Low complexity" evidence="1">
    <location>
        <begin position="330"/>
        <end position="349"/>
    </location>
</feature>
<evidence type="ECO:0000256" key="1">
    <source>
        <dbReference type="SAM" id="MobiDB-lite"/>
    </source>
</evidence>
<comment type="caution">
    <text evidence="2">The sequence shown here is derived from an EMBL/GenBank/DDBJ whole genome shotgun (WGS) entry which is preliminary data.</text>
</comment>
<sequence length="392" mass="44409">MPKKISIYTAFGQFIEMIEATTATNQIQEETEKDTDNLLCDFFTLSDYQQNLSTLQIQTCPTVVYDKADYSLCEIRKIKSCPNFILPPTIKWQIPMALSSTDSSYFLNLATPAMLQYWEDIQSPIPTTIETRKLNDATSDMISFWKIHVQSRRKPSAQQQAEPNIIEQISTEYFVPTPINPSIFEKLNGVFENTYKSPITSWYQDMQRLFDESPDVFTSSFLENFNQFFSPKSEEKDEWPIGPLNKDSTANHSLNCLCYNCWRQSAFTRTAPTNECYSSNAPTLPVFVKSPVDSLNLYNCGKISQIDSAIDSENVSTSGNQADAEDSDSDSGSTLDFSSDSESTDSTSGSTLDFYIRENELLTAKTKIQNVIIKKFMALVDIDDALIKLRDE</sequence>
<dbReference type="AlphaFoldDB" id="A0A9P1N123"/>
<organism evidence="2 3">
    <name type="scientific">Caenorhabditis angaria</name>
    <dbReference type="NCBI Taxonomy" id="860376"/>
    <lineage>
        <taxon>Eukaryota</taxon>
        <taxon>Metazoa</taxon>
        <taxon>Ecdysozoa</taxon>
        <taxon>Nematoda</taxon>
        <taxon>Chromadorea</taxon>
        <taxon>Rhabditida</taxon>
        <taxon>Rhabditina</taxon>
        <taxon>Rhabditomorpha</taxon>
        <taxon>Rhabditoidea</taxon>
        <taxon>Rhabditidae</taxon>
        <taxon>Peloderinae</taxon>
        <taxon>Caenorhabditis</taxon>
    </lineage>
</organism>
<proteinExistence type="predicted"/>
<gene>
    <name evidence="2" type="ORF">CAMP_LOCUS8655</name>
</gene>
<protein>
    <submittedName>
        <fullName evidence="2">Uncharacterized protein</fullName>
    </submittedName>
</protein>